<name>A0A7G6YBC1_9MICO</name>
<dbReference type="PROSITE" id="PS51257">
    <property type="entry name" value="PROKAR_LIPOPROTEIN"/>
    <property type="match status" value="1"/>
</dbReference>
<sequence length="450" mass="47671">MKKRHLAGALALTAGLALGLTACAPGGSSAAGSSHAVSKDVSGKPVTLKILDFWQGEEGKWMDSVVKDFEKQHPNITIKRTTQDWGQVMNTLNLRLADPNGPDIALVNNGWQSMGTLAKGGRILNLDAYSDLYGWKKEIPDTIARQLEFTPDGKQMGTGSLYATPAARSSLIGLYYNKEILDKLGLPVPKTLADFEKDAAAVKAAGITPIAYGSQDKGSATSILFATQDLYATSKNIGDFVYSAGNVPITSTGIVDAAKDVKKWADSGWFTPNYPGVQYADAQAQFMDGKAAFRFEYTGSLGFSDAQKQTMGYVQLPQVQGGKVVGTGSTAANLSISAKSKHPDAAAAFLDFMASKTAAQQAVGHGFLPLLHSGLSTPSGNAELATEISAQQTLDKGNGYVPYFDWSTPSMIDTIGGQLQQLYAGQVTPDQLAAAGQKDYDAFQATRKQG</sequence>
<protein>
    <submittedName>
        <fullName evidence="2">Extracellular solute-binding protein</fullName>
    </submittedName>
</protein>
<dbReference type="Pfam" id="PF01547">
    <property type="entry name" value="SBP_bac_1"/>
    <property type="match status" value="1"/>
</dbReference>
<dbReference type="Gene3D" id="3.40.190.10">
    <property type="entry name" value="Periplasmic binding protein-like II"/>
    <property type="match status" value="2"/>
</dbReference>
<dbReference type="EMBL" id="CP043641">
    <property type="protein sequence ID" value="QNE35786.1"/>
    <property type="molecule type" value="Genomic_DNA"/>
</dbReference>
<dbReference type="SUPFAM" id="SSF53850">
    <property type="entry name" value="Periplasmic binding protein-like II"/>
    <property type="match status" value="1"/>
</dbReference>
<dbReference type="PANTHER" id="PTHR43649:SF12">
    <property type="entry name" value="DIACETYLCHITOBIOSE BINDING PROTEIN DASA"/>
    <property type="match status" value="1"/>
</dbReference>
<evidence type="ECO:0000313" key="2">
    <source>
        <dbReference type="EMBL" id="QNE35786.1"/>
    </source>
</evidence>
<feature type="signal peptide" evidence="1">
    <location>
        <begin position="1"/>
        <end position="24"/>
    </location>
</feature>
<keyword evidence="1" id="KW-0732">Signal</keyword>
<dbReference type="AlphaFoldDB" id="A0A7G6YBC1"/>
<dbReference type="KEGG" id="lse:F1C12_12040"/>
<gene>
    <name evidence="2" type="ORF">F1C12_12040</name>
</gene>
<accession>A0A7G6YBC1</accession>
<feature type="chain" id="PRO_5038383177" evidence="1">
    <location>
        <begin position="25"/>
        <end position="450"/>
    </location>
</feature>
<dbReference type="RefSeq" id="WP_185275252.1">
    <property type="nucleotide sequence ID" value="NZ_CP043641.1"/>
</dbReference>
<reference evidence="3" key="1">
    <citation type="submission" date="2019-09" db="EMBL/GenBank/DDBJ databases">
        <title>Antimicrobial potential of Antarctic Bacteria.</title>
        <authorList>
            <person name="Benaud N."/>
            <person name="Edwards R.J."/>
            <person name="Ferrari B.C."/>
        </authorList>
    </citation>
    <scope>NUCLEOTIDE SEQUENCE [LARGE SCALE GENOMIC DNA]</scope>
    <source>
        <strain evidence="3">INR9</strain>
    </source>
</reference>
<dbReference type="PANTHER" id="PTHR43649">
    <property type="entry name" value="ARABINOSE-BINDING PROTEIN-RELATED"/>
    <property type="match status" value="1"/>
</dbReference>
<evidence type="ECO:0000256" key="1">
    <source>
        <dbReference type="SAM" id="SignalP"/>
    </source>
</evidence>
<dbReference type="InterPro" id="IPR006059">
    <property type="entry name" value="SBP"/>
</dbReference>
<dbReference type="Proteomes" id="UP000515511">
    <property type="component" value="Chromosome"/>
</dbReference>
<proteinExistence type="predicted"/>
<evidence type="ECO:0000313" key="3">
    <source>
        <dbReference type="Proteomes" id="UP000515511"/>
    </source>
</evidence>
<dbReference type="InterPro" id="IPR050490">
    <property type="entry name" value="Bact_solute-bd_prot1"/>
</dbReference>
<organism evidence="2 3">
    <name type="scientific">Leifsonia shinshuensis</name>
    <dbReference type="NCBI Taxonomy" id="150026"/>
    <lineage>
        <taxon>Bacteria</taxon>
        <taxon>Bacillati</taxon>
        <taxon>Actinomycetota</taxon>
        <taxon>Actinomycetes</taxon>
        <taxon>Micrococcales</taxon>
        <taxon>Microbacteriaceae</taxon>
        <taxon>Leifsonia</taxon>
    </lineage>
</organism>